<proteinExistence type="predicted"/>
<evidence type="ECO:0000313" key="2">
    <source>
        <dbReference type="Proteomes" id="UP000447434"/>
    </source>
</evidence>
<dbReference type="Proteomes" id="UP000447434">
    <property type="component" value="Chromosome 19"/>
</dbReference>
<gene>
    <name evidence="1" type="ORF">Lalb_Chr19g0135981</name>
</gene>
<sequence length="77" mass="8485">MALDGASFNPSTTVTFYIENLKPHSTLTSMVIRALDSKALLLLVMPSHYNQMLKGPFLKDDLHIGTIIEGGRILLLT</sequence>
<name>A0A6A4P2D4_LUPAL</name>
<protein>
    <submittedName>
        <fullName evidence="1">Putative aquaporin transporter</fullName>
    </submittedName>
</protein>
<reference evidence="2" key="1">
    <citation type="journal article" date="2020" name="Nat. Commun.">
        <title>Genome sequence of the cluster root forming white lupin.</title>
        <authorList>
            <person name="Hufnagel B."/>
            <person name="Marques A."/>
            <person name="Soriano A."/>
            <person name="Marques L."/>
            <person name="Divol F."/>
            <person name="Doumas P."/>
            <person name="Sallet E."/>
            <person name="Mancinotti D."/>
            <person name="Carrere S."/>
            <person name="Marande W."/>
            <person name="Arribat S."/>
            <person name="Keller J."/>
            <person name="Huneau C."/>
            <person name="Blein T."/>
            <person name="Aime D."/>
            <person name="Laguerre M."/>
            <person name="Taylor J."/>
            <person name="Schubert V."/>
            <person name="Nelson M."/>
            <person name="Geu-Flores F."/>
            <person name="Crespi M."/>
            <person name="Gallardo-Guerrero K."/>
            <person name="Delaux P.-M."/>
            <person name="Salse J."/>
            <person name="Berges H."/>
            <person name="Guyot R."/>
            <person name="Gouzy J."/>
            <person name="Peret B."/>
        </authorList>
    </citation>
    <scope>NUCLEOTIDE SEQUENCE [LARGE SCALE GENOMIC DNA]</scope>
    <source>
        <strain evidence="2">cv. Amiga</strain>
    </source>
</reference>
<organism evidence="1 2">
    <name type="scientific">Lupinus albus</name>
    <name type="common">White lupine</name>
    <name type="synonym">Lupinus termis</name>
    <dbReference type="NCBI Taxonomy" id="3870"/>
    <lineage>
        <taxon>Eukaryota</taxon>
        <taxon>Viridiplantae</taxon>
        <taxon>Streptophyta</taxon>
        <taxon>Embryophyta</taxon>
        <taxon>Tracheophyta</taxon>
        <taxon>Spermatophyta</taxon>
        <taxon>Magnoliopsida</taxon>
        <taxon>eudicotyledons</taxon>
        <taxon>Gunneridae</taxon>
        <taxon>Pentapetalae</taxon>
        <taxon>rosids</taxon>
        <taxon>fabids</taxon>
        <taxon>Fabales</taxon>
        <taxon>Fabaceae</taxon>
        <taxon>Papilionoideae</taxon>
        <taxon>50 kb inversion clade</taxon>
        <taxon>genistoids sensu lato</taxon>
        <taxon>core genistoids</taxon>
        <taxon>Genisteae</taxon>
        <taxon>Lupinus</taxon>
    </lineage>
</organism>
<dbReference type="EMBL" id="WOCE01000019">
    <property type="protein sequence ID" value="KAE9593078.1"/>
    <property type="molecule type" value="Genomic_DNA"/>
</dbReference>
<accession>A0A6A4P2D4</accession>
<keyword evidence="2" id="KW-1185">Reference proteome</keyword>
<dbReference type="AlphaFoldDB" id="A0A6A4P2D4"/>
<evidence type="ECO:0000313" key="1">
    <source>
        <dbReference type="EMBL" id="KAE9593078.1"/>
    </source>
</evidence>
<comment type="caution">
    <text evidence="1">The sequence shown here is derived from an EMBL/GenBank/DDBJ whole genome shotgun (WGS) entry which is preliminary data.</text>
</comment>